<evidence type="ECO:0000256" key="1">
    <source>
        <dbReference type="ARBA" id="ARBA00004123"/>
    </source>
</evidence>
<organism evidence="4 5">
    <name type="scientific">Fusarium oxysporum f. sp. raphani 54005</name>
    <dbReference type="NCBI Taxonomy" id="1089458"/>
    <lineage>
        <taxon>Eukaryota</taxon>
        <taxon>Fungi</taxon>
        <taxon>Dikarya</taxon>
        <taxon>Ascomycota</taxon>
        <taxon>Pezizomycotina</taxon>
        <taxon>Sordariomycetes</taxon>
        <taxon>Hypocreomycetidae</taxon>
        <taxon>Hypocreales</taxon>
        <taxon>Nectriaceae</taxon>
        <taxon>Fusarium</taxon>
        <taxon>Fusarium oxysporum species complex</taxon>
    </lineage>
</organism>
<keyword evidence="5" id="KW-1185">Reference proteome</keyword>
<feature type="region of interest" description="Disordered" evidence="3">
    <location>
        <begin position="18"/>
        <end position="60"/>
    </location>
</feature>
<protein>
    <submittedName>
        <fullName evidence="4">Uncharacterized protein</fullName>
    </submittedName>
</protein>
<sequence length="546" mass="60971">MALIRSIAETLTLDNDTTELSPELCSPQSRSSSRTDPSLAGTRVSTDTSNPSGQAPSYQTHSLSPQLVSLHGASARPRPVVPRAYSPAFTTNEAEMGYLMGYMEYVFPIMFPFYKPTILEGGRTWLMVLAMKNVGFSKSITSLSSYFFSVIPVISGSAHNACFTKTWQELCHQTNTALASVQQDLLQIRFQGIDTNLQDSVHLLANIVQLLAVERELFTSSEWKVHLKAAVGLLGQIVLHYGVNIRGECPNAGTVIEKLADPIASPDLAATPLKAEQAAFRFFSAFLVGTDVIASTCLEEPSELQQYLSEEVLGNQDQRYVLSLETVTGCQDWVFRLIGDISAFNTWKKIKKRTGELAIEEVHSRMRNIDQRWQKHTDHLGQQCSRHQQGIDTISGIYGPLESVLRDTYYSQTHQLSSSDMHVRVTQIWAYAVRTYLLVTTFGWQPRHPDILSNIRHTVSLLNDVTSPSWLRSLIWPICVTGCIAVDDHRPIIRSILERAAALQTLGSLRRASSIIERVWAQQVCDVSNWDYAQCFNVLGYAVLLV</sequence>
<evidence type="ECO:0000256" key="3">
    <source>
        <dbReference type="SAM" id="MobiDB-lite"/>
    </source>
</evidence>
<accession>X0BHV8</accession>
<comment type="subcellular location">
    <subcellularLocation>
        <location evidence="1">Nucleus</location>
    </subcellularLocation>
</comment>
<dbReference type="PANTHER" id="PTHR37534:SF20">
    <property type="entry name" value="PRO1A C6 ZINK-FINGER PROTEIN"/>
    <property type="match status" value="1"/>
</dbReference>
<dbReference type="Proteomes" id="UP000030663">
    <property type="component" value="Unassembled WGS sequence"/>
</dbReference>
<dbReference type="AlphaFoldDB" id="X0BHV8"/>
<name>X0BHV8_FUSOX</name>
<reference evidence="4 5" key="1">
    <citation type="submission" date="2011-11" db="EMBL/GenBank/DDBJ databases">
        <title>The Genome Sequence of Fusarium oxysporum PHW815.</title>
        <authorList>
            <consortium name="The Broad Institute Genome Sequencing Platform"/>
            <person name="Ma L.-J."/>
            <person name="Gale L.R."/>
            <person name="Schwartz D.C."/>
            <person name="Zhou S."/>
            <person name="Corby-Kistler H."/>
            <person name="Young S.K."/>
            <person name="Zeng Q."/>
            <person name="Gargeya S."/>
            <person name="Fitzgerald M."/>
            <person name="Haas B."/>
            <person name="Abouelleil A."/>
            <person name="Alvarado L."/>
            <person name="Arachchi H.M."/>
            <person name="Berlin A."/>
            <person name="Brown A."/>
            <person name="Chapman S.B."/>
            <person name="Chen Z."/>
            <person name="Dunbar C."/>
            <person name="Freedman E."/>
            <person name="Gearin G."/>
            <person name="Goldberg J."/>
            <person name="Griggs A."/>
            <person name="Gujja S."/>
            <person name="Heiman D."/>
            <person name="Howarth C."/>
            <person name="Larson L."/>
            <person name="Lui A."/>
            <person name="MacDonald P.J.P."/>
            <person name="Montmayeur A."/>
            <person name="Murphy C."/>
            <person name="Neiman D."/>
            <person name="Pearson M."/>
            <person name="Priest M."/>
            <person name="Roberts A."/>
            <person name="Saif S."/>
            <person name="Shea T."/>
            <person name="Shenoy N."/>
            <person name="Sisk P."/>
            <person name="Stolte C."/>
            <person name="Sykes S."/>
            <person name="Wortman J."/>
            <person name="Nusbaum C."/>
            <person name="Birren B."/>
        </authorList>
    </citation>
    <scope>NUCLEOTIDE SEQUENCE [LARGE SCALE GENOMIC DNA]</scope>
    <source>
        <strain evidence="4 5">54005</strain>
    </source>
</reference>
<feature type="compositionally biased region" description="Polar residues" evidence="3">
    <location>
        <begin position="43"/>
        <end position="60"/>
    </location>
</feature>
<dbReference type="GO" id="GO:0005634">
    <property type="term" value="C:nucleus"/>
    <property type="evidence" value="ECO:0007669"/>
    <property type="project" value="UniProtKB-SubCell"/>
</dbReference>
<dbReference type="EMBL" id="JH658549">
    <property type="protein sequence ID" value="EXK78064.1"/>
    <property type="molecule type" value="Genomic_DNA"/>
</dbReference>
<feature type="compositionally biased region" description="Polar residues" evidence="3">
    <location>
        <begin position="26"/>
        <end position="36"/>
    </location>
</feature>
<dbReference type="Pfam" id="PF11951">
    <property type="entry name" value="Fungal_trans_2"/>
    <property type="match status" value="1"/>
</dbReference>
<evidence type="ECO:0000313" key="4">
    <source>
        <dbReference type="EMBL" id="EXK78064.1"/>
    </source>
</evidence>
<evidence type="ECO:0000313" key="5">
    <source>
        <dbReference type="Proteomes" id="UP000030663"/>
    </source>
</evidence>
<dbReference type="InterPro" id="IPR021858">
    <property type="entry name" value="Fun_TF"/>
</dbReference>
<keyword evidence="2" id="KW-0539">Nucleus</keyword>
<dbReference type="PANTHER" id="PTHR37534">
    <property type="entry name" value="TRANSCRIPTIONAL ACTIVATOR PROTEIN UGA3"/>
    <property type="match status" value="1"/>
</dbReference>
<dbReference type="HOGENOM" id="CLU_019313_1_1_1"/>
<evidence type="ECO:0000256" key="2">
    <source>
        <dbReference type="ARBA" id="ARBA00023242"/>
    </source>
</evidence>
<dbReference type="OrthoDB" id="3251668at2759"/>
<gene>
    <name evidence="4" type="ORF">FOQG_17245</name>
</gene>
<proteinExistence type="predicted"/>